<reference evidence="3" key="2">
    <citation type="journal article" date="2021" name="Microbiol. Resour. Announc.">
        <title>Complete Genome Sequences of Three Human Oral Treponema parvum Isolates.</title>
        <authorList>
            <person name="Zeng H."/>
            <person name="Watt R.M."/>
        </authorList>
    </citation>
    <scope>NUCLEOTIDE SEQUENCE</scope>
    <source>
        <strain evidence="3">ATCC 700773</strain>
    </source>
</reference>
<dbReference type="Proteomes" id="UP000671995">
    <property type="component" value="Chromosome"/>
</dbReference>
<dbReference type="SUPFAM" id="SSF56281">
    <property type="entry name" value="Metallo-hydrolase/oxidoreductase"/>
    <property type="match status" value="1"/>
</dbReference>
<dbReference type="Pfam" id="PF19583">
    <property type="entry name" value="ODP"/>
    <property type="match status" value="1"/>
</dbReference>
<dbReference type="CDD" id="cd07709">
    <property type="entry name" value="flavodiiron_proteins_MBL-fold"/>
    <property type="match status" value="1"/>
</dbReference>
<dbReference type="PIRSF" id="PIRSF005243">
    <property type="entry name" value="ROO"/>
    <property type="match status" value="1"/>
</dbReference>
<name>A0A975EZV2_9SPIR</name>
<evidence type="ECO:0000256" key="1">
    <source>
        <dbReference type="ARBA" id="ARBA00007121"/>
    </source>
</evidence>
<gene>
    <name evidence="3" type="ORF">HRI96_05930</name>
</gene>
<dbReference type="Gene3D" id="3.60.15.10">
    <property type="entry name" value="Ribonuclease Z/Hydroxyacylglutathione hydrolase-like"/>
    <property type="match status" value="1"/>
</dbReference>
<dbReference type="GO" id="GO:0046872">
    <property type="term" value="F:metal ion binding"/>
    <property type="evidence" value="ECO:0007669"/>
    <property type="project" value="InterPro"/>
</dbReference>
<sequence length="412" mass="46504">MKAIKISSGIYSIHADIDDKNALFEGFWPLPYGVTLNSYIVQGEKTCLIDLFKEWSDSLAQYEEQLISIGVKLEDIDYVVLNHLEPDHTDYLHELIRRNPKVQIISTEKGVAMLQKFFGISENLRAVKTGDTLDLGGRTLTFYETPNVHWPETMMTFDDESGILFSCDGFGSYGSLGEKVFDDEFSAEEHLKFEKECLRYYSNIVASFSPFVKKAVEKLDDLKIKVVAPSHGIIWRSEPKKIIERYLRYAGYNTPGSGQDQGSSLEKEICIVWSSMYGYTKKGLDAVIEGIKEIGVPFSIHQLPQTNFSFVLADALKSAGLVIAMPTYEYKMFPPMAHFIDLCGRKHITGKKVLRIGSWGWVGGAKKEYETSTAALNWEQGAQIEWQGIPSEETLKILKEQGKDLALKIKNS</sequence>
<feature type="domain" description="Flavodoxin-like" evidence="2">
    <location>
        <begin position="269"/>
        <end position="406"/>
    </location>
</feature>
<dbReference type="AlphaFoldDB" id="A0A975EZV2"/>
<dbReference type="SUPFAM" id="SSF52218">
    <property type="entry name" value="Flavoproteins"/>
    <property type="match status" value="1"/>
</dbReference>
<proteinExistence type="inferred from homology"/>
<accession>A0A975EZV2</accession>
<dbReference type="PANTHER" id="PTHR43717:SF1">
    <property type="entry name" value="ANAEROBIC NITRIC OXIDE REDUCTASE FLAVORUBREDOXIN"/>
    <property type="match status" value="1"/>
</dbReference>
<dbReference type="GO" id="GO:0016491">
    <property type="term" value="F:oxidoreductase activity"/>
    <property type="evidence" value="ECO:0007669"/>
    <property type="project" value="InterPro"/>
</dbReference>
<dbReference type="InterPro" id="IPR008254">
    <property type="entry name" value="Flavodoxin/NO_synth"/>
</dbReference>
<protein>
    <submittedName>
        <fullName evidence="3">FprA family A-type flavoprotein</fullName>
    </submittedName>
</protein>
<dbReference type="GO" id="GO:0010181">
    <property type="term" value="F:FMN binding"/>
    <property type="evidence" value="ECO:0007669"/>
    <property type="project" value="InterPro"/>
</dbReference>
<dbReference type="RefSeq" id="WP_210116489.1">
    <property type="nucleotide sequence ID" value="NZ_CP054257.1"/>
</dbReference>
<dbReference type="SMART" id="SM00849">
    <property type="entry name" value="Lactamase_B"/>
    <property type="match status" value="1"/>
</dbReference>
<comment type="similarity">
    <text evidence="1">In the N-terminal section; belongs to the zinc metallo-hydrolase group 3 family.</text>
</comment>
<dbReference type="GO" id="GO:0009055">
    <property type="term" value="F:electron transfer activity"/>
    <property type="evidence" value="ECO:0007669"/>
    <property type="project" value="InterPro"/>
</dbReference>
<dbReference type="InterPro" id="IPR036866">
    <property type="entry name" value="RibonucZ/Hydroxyglut_hydro"/>
</dbReference>
<dbReference type="InterPro" id="IPR001279">
    <property type="entry name" value="Metallo-B-lactamas"/>
</dbReference>
<dbReference type="PROSITE" id="PS50902">
    <property type="entry name" value="FLAVODOXIN_LIKE"/>
    <property type="match status" value="1"/>
</dbReference>
<dbReference type="PANTHER" id="PTHR43717">
    <property type="entry name" value="ANAEROBIC NITRIC OXIDE REDUCTASE FLAVORUBREDOXIN"/>
    <property type="match status" value="1"/>
</dbReference>
<organism evidence="3 4">
    <name type="scientific">Treponema parvum</name>
    <dbReference type="NCBI Taxonomy" id="138851"/>
    <lineage>
        <taxon>Bacteria</taxon>
        <taxon>Pseudomonadati</taxon>
        <taxon>Spirochaetota</taxon>
        <taxon>Spirochaetia</taxon>
        <taxon>Spirochaetales</taxon>
        <taxon>Treponemataceae</taxon>
        <taxon>Treponema</taxon>
    </lineage>
</organism>
<dbReference type="EMBL" id="CP054257">
    <property type="protein sequence ID" value="QTQ11778.1"/>
    <property type="molecule type" value="Genomic_DNA"/>
</dbReference>
<dbReference type="InterPro" id="IPR016440">
    <property type="entry name" value="Rubredoxin-O_OxRdtase"/>
</dbReference>
<dbReference type="InterPro" id="IPR029039">
    <property type="entry name" value="Flavoprotein-like_sf"/>
</dbReference>
<dbReference type="Gene3D" id="3.40.50.360">
    <property type="match status" value="1"/>
</dbReference>
<evidence type="ECO:0000313" key="3">
    <source>
        <dbReference type="EMBL" id="QTQ11778.1"/>
    </source>
</evidence>
<evidence type="ECO:0000259" key="2">
    <source>
        <dbReference type="PROSITE" id="PS50902"/>
    </source>
</evidence>
<dbReference type="InterPro" id="IPR045761">
    <property type="entry name" value="ODP_dom"/>
</dbReference>
<reference evidence="3" key="1">
    <citation type="submission" date="2020-05" db="EMBL/GenBank/DDBJ databases">
        <authorList>
            <person name="Zeng H."/>
            <person name="Chan Y.K."/>
            <person name="Watt R.M."/>
        </authorList>
    </citation>
    <scope>NUCLEOTIDE SEQUENCE</scope>
    <source>
        <strain evidence="3">ATCC 700773</strain>
    </source>
</reference>
<evidence type="ECO:0000313" key="4">
    <source>
        <dbReference type="Proteomes" id="UP000671995"/>
    </source>
</evidence>